<dbReference type="AlphaFoldDB" id="A0A4Q1B9F7"/>
<reference evidence="1 2" key="1">
    <citation type="submission" date="2016-06" db="EMBL/GenBank/DDBJ databases">
        <title>Evolution of pathogenesis and genome organization in the Tremellales.</title>
        <authorList>
            <person name="Cuomo C."/>
            <person name="Litvintseva A."/>
            <person name="Heitman J."/>
            <person name="Chen Y."/>
            <person name="Sun S."/>
            <person name="Springer D."/>
            <person name="Dromer F."/>
            <person name="Young S."/>
            <person name="Zeng Q."/>
            <person name="Chapman S."/>
            <person name="Gujja S."/>
            <person name="Saif S."/>
            <person name="Birren B."/>
        </authorList>
    </citation>
    <scope>NUCLEOTIDE SEQUENCE [LARGE SCALE GENOMIC DNA]</scope>
    <source>
        <strain evidence="1 2">ATCC 28783</strain>
    </source>
</reference>
<dbReference type="Gene3D" id="3.40.50.2000">
    <property type="entry name" value="Glycogen Phosphorylase B"/>
    <property type="match status" value="1"/>
</dbReference>
<proteinExistence type="predicted"/>
<dbReference type="VEuPathDB" id="FungiDB:TREMEDRAFT_60596"/>
<protein>
    <submittedName>
        <fullName evidence="1">Uncharacterized protein</fullName>
    </submittedName>
</protein>
<accession>A0A4Q1B9F7</accession>
<comment type="caution">
    <text evidence="1">The sequence shown here is derived from an EMBL/GenBank/DDBJ whole genome shotgun (WGS) entry which is preliminary data.</text>
</comment>
<evidence type="ECO:0000313" key="1">
    <source>
        <dbReference type="EMBL" id="RXK35418.1"/>
    </source>
</evidence>
<organism evidence="1 2">
    <name type="scientific">Tremella mesenterica</name>
    <name type="common">Jelly fungus</name>
    <dbReference type="NCBI Taxonomy" id="5217"/>
    <lineage>
        <taxon>Eukaryota</taxon>
        <taxon>Fungi</taxon>
        <taxon>Dikarya</taxon>
        <taxon>Basidiomycota</taxon>
        <taxon>Agaricomycotina</taxon>
        <taxon>Tremellomycetes</taxon>
        <taxon>Tremellales</taxon>
        <taxon>Tremellaceae</taxon>
        <taxon>Tremella</taxon>
    </lineage>
</organism>
<evidence type="ECO:0000313" key="2">
    <source>
        <dbReference type="Proteomes" id="UP000289152"/>
    </source>
</evidence>
<name>A0A4Q1B9F7_TREME</name>
<keyword evidence="2" id="KW-1185">Reference proteome</keyword>
<sequence length="155" mass="17597">MPANHMVFIPVSISHLRTMLQLMINLLNLHPSLIITLLSLEVYNKRLDQEFALHPKQTLDAVRDRYRVVMVPDGLDDAGNTLLENSVFLEKGRERVEGLIRGDEEGKWGKRPCAFIIDICRAGARGMIIEITQQMGLPKIPCLRICPTMAMGIYR</sequence>
<dbReference type="InParanoid" id="A0A4Q1B9F7"/>
<gene>
    <name evidence="1" type="ORF">M231_07322</name>
</gene>
<dbReference type="Proteomes" id="UP000289152">
    <property type="component" value="Unassembled WGS sequence"/>
</dbReference>
<dbReference type="EMBL" id="SDIL01000137">
    <property type="protein sequence ID" value="RXK35418.1"/>
    <property type="molecule type" value="Genomic_DNA"/>
</dbReference>